<evidence type="ECO:0000313" key="3">
    <source>
        <dbReference type="Proteomes" id="UP000595662"/>
    </source>
</evidence>
<accession>A0A7T6XM13</accession>
<dbReference type="Proteomes" id="UP000595662">
    <property type="component" value="Chromosome 2"/>
</dbReference>
<reference evidence="2 3" key="1">
    <citation type="submission" date="2020-08" db="EMBL/GenBank/DDBJ databases">
        <title>The completed genome sequence of the pathogenic ascomycete fungus Penicillium digitatum.</title>
        <authorList>
            <person name="Wang M."/>
        </authorList>
    </citation>
    <scope>NUCLEOTIDE SEQUENCE [LARGE SCALE GENOMIC DNA]</scope>
    <source>
        <strain evidence="2 3">PdW03</strain>
    </source>
</reference>
<sequence length="169" mass="18513">MHTQQLLPLCGLFLAGVAIASKFDHDDVPNRCWPACSSVVGIAKSCDAKYERDAAEIQCICDWDAAKTQIPLCSACITQYQTDRLNHNITQHDDDDGKEDTDIDDNGNQVLDLVHSCSLTTTTSNPPATTTTIALVESTARIRLHPIPPVPRRALHPLPSLLLVLQLVF</sequence>
<dbReference type="RefSeq" id="XP_065956768.1">
    <property type="nucleotide sequence ID" value="XM_066101685.1"/>
</dbReference>
<feature type="chain" id="PRO_5030591158" evidence="1">
    <location>
        <begin position="21"/>
        <end position="169"/>
    </location>
</feature>
<dbReference type="VEuPathDB" id="FungiDB:PDIP_47820"/>
<dbReference type="GeneID" id="26233099"/>
<keyword evidence="1" id="KW-0732">Signal</keyword>
<proteinExistence type="predicted"/>
<gene>
    <name evidence="2" type="ORF">Pdw03_7545</name>
</gene>
<evidence type="ECO:0000313" key="2">
    <source>
        <dbReference type="EMBL" id="QQK43644.1"/>
    </source>
</evidence>
<evidence type="ECO:0000256" key="1">
    <source>
        <dbReference type="SAM" id="SignalP"/>
    </source>
</evidence>
<name>A0A7T6XM13_PENDI</name>
<protein>
    <submittedName>
        <fullName evidence="2">GPI anchored protein</fullName>
    </submittedName>
</protein>
<dbReference type="AlphaFoldDB" id="A0A7T6XM13"/>
<feature type="signal peptide" evidence="1">
    <location>
        <begin position="1"/>
        <end position="20"/>
    </location>
</feature>
<dbReference type="EMBL" id="CP060775">
    <property type="protein sequence ID" value="QQK43644.1"/>
    <property type="molecule type" value="Genomic_DNA"/>
</dbReference>
<organism evidence="2 3">
    <name type="scientific">Penicillium digitatum</name>
    <name type="common">Green mold</name>
    <dbReference type="NCBI Taxonomy" id="36651"/>
    <lineage>
        <taxon>Eukaryota</taxon>
        <taxon>Fungi</taxon>
        <taxon>Dikarya</taxon>
        <taxon>Ascomycota</taxon>
        <taxon>Pezizomycotina</taxon>
        <taxon>Eurotiomycetes</taxon>
        <taxon>Eurotiomycetidae</taxon>
        <taxon>Eurotiales</taxon>
        <taxon>Aspergillaceae</taxon>
        <taxon>Penicillium</taxon>
    </lineage>
</organism>